<evidence type="ECO:0000313" key="4">
    <source>
        <dbReference type="Proteomes" id="UP000076717"/>
    </source>
</evidence>
<reference evidence="3" key="2">
    <citation type="submission" date="2019-12" db="EMBL/GenBank/DDBJ databases">
        <title>Complete and Draft Genome Sequences of New Strains and Members of Some Known Species of the Genus Rathayibacter isolated from Plants.</title>
        <authorList>
            <person name="Tarlachkov S.V."/>
            <person name="Starodumova I.P."/>
            <person name="Dorofeeva L.V."/>
            <person name="Prisyazhnaya N.V."/>
            <person name="Leyn S.A."/>
            <person name="Zlamal J.E."/>
            <person name="Elane M.L."/>
            <person name="Osterman A.L."/>
            <person name="Nadler S.A."/>
            <person name="Subbotin S.A."/>
            <person name="Evtushenko L.I."/>
        </authorList>
    </citation>
    <scope>NUCLEOTIDE SEQUENCE</scope>
    <source>
        <strain evidence="3">VKM Ac-2761</strain>
    </source>
</reference>
<name>A0A166HXU7_9MICO</name>
<reference evidence="2 4" key="1">
    <citation type="submission" date="2015-08" db="EMBL/GenBank/DDBJ databases">
        <title>Draft Genome Sequence of Rathayibacter sp. Strain VKM Ac-2596 Isolated from Leaf Gall Induced by Plant-Parasitic Nematodes.</title>
        <authorList>
            <person name="Vasilenko O.V."/>
            <person name="Starodumova I.P."/>
            <person name="Tarlachkov S.V."/>
            <person name="Dorofeeva L.V."/>
            <person name="Evtushenko L.I."/>
        </authorList>
    </citation>
    <scope>NUCLEOTIDE SEQUENCE [LARGE SCALE GENOMIC DNA]</scope>
    <source>
        <strain evidence="2 4">VKM Ac-2596</strain>
    </source>
</reference>
<dbReference type="RefSeq" id="WP_068210432.1">
    <property type="nucleotide sequence ID" value="NZ_CP047186.1"/>
</dbReference>
<dbReference type="AlphaFoldDB" id="A0A166HXU7"/>
<accession>A0A166HXU7</accession>
<feature type="domain" description="HTH araC/xylS-type" evidence="1">
    <location>
        <begin position="197"/>
        <end position="290"/>
    </location>
</feature>
<evidence type="ECO:0000313" key="3">
    <source>
        <dbReference type="EMBL" id="QHC54285.1"/>
    </source>
</evidence>
<keyword evidence="4" id="KW-1185">Reference proteome</keyword>
<dbReference type="Proteomes" id="UP000465031">
    <property type="component" value="Chromosome"/>
</dbReference>
<dbReference type="OrthoDB" id="3992151at2"/>
<dbReference type="Proteomes" id="UP000076717">
    <property type="component" value="Unassembled WGS sequence"/>
</dbReference>
<dbReference type="GO" id="GO:0043565">
    <property type="term" value="F:sequence-specific DNA binding"/>
    <property type="evidence" value="ECO:0007669"/>
    <property type="project" value="InterPro"/>
</dbReference>
<reference evidence="5" key="3">
    <citation type="submission" date="2019-12" db="EMBL/GenBank/DDBJ databases">
        <title>Complete and draft genome sequences of new strains and members of some known species of the genus Rathayibacter isolated from plants.</title>
        <authorList>
            <person name="Tarlachkov S.V."/>
            <person name="Starodumova I.P."/>
            <person name="Dorofeeva L.V."/>
            <person name="Prisyazhnaya N.V."/>
            <person name="Leyn S."/>
            <person name="Zlamal J."/>
            <person name="Elan M."/>
            <person name="Osterman A.L."/>
            <person name="Nadler S."/>
            <person name="Subbotin S.A."/>
            <person name="Evtushenko L.I."/>
        </authorList>
    </citation>
    <scope>NUCLEOTIDE SEQUENCE [LARGE SCALE GENOMIC DNA]</scope>
    <source>
        <strain evidence="5">VKM Ac-2761</strain>
    </source>
</reference>
<sequence>MQRGVALSGPEALAWLAERQVAVREPAERIRVFADSIQSPEIGIARVWTSGLDARFDAADRAAVALTLIEGAFTVTAGERTDVLRTGESLLLPPSSTVALASTSAAAWIEVRVERTRWLSTTLPPQERTITPLAPSDVSRILTGLVNSLLASELTGANAGWAHIERAVEETLLALLGERAGLAEAARASSAEEELFRRTMATLHAHANDPTFTVTELVSRLNSSTTRVGHAFTVHGTTARRELRATRAALARELLSRRRVTSREEMERIARRSGFRTVETMRATIRATGS</sequence>
<protein>
    <recommendedName>
        <fullName evidence="1">HTH araC/xylS-type domain-containing protein</fullName>
    </recommendedName>
</protein>
<dbReference type="InterPro" id="IPR018060">
    <property type="entry name" value="HTH_AraC"/>
</dbReference>
<gene>
    <name evidence="2" type="ORF">ACH61_01555</name>
    <name evidence="3" type="ORF">GSU10_00495</name>
</gene>
<dbReference type="Gene3D" id="1.10.10.60">
    <property type="entry name" value="Homeodomain-like"/>
    <property type="match status" value="1"/>
</dbReference>
<evidence type="ECO:0000259" key="1">
    <source>
        <dbReference type="PROSITE" id="PS01124"/>
    </source>
</evidence>
<proteinExistence type="predicted"/>
<dbReference type="PROSITE" id="PS01124">
    <property type="entry name" value="HTH_ARAC_FAMILY_2"/>
    <property type="match status" value="1"/>
</dbReference>
<dbReference type="GO" id="GO:0003700">
    <property type="term" value="F:DNA-binding transcription factor activity"/>
    <property type="evidence" value="ECO:0007669"/>
    <property type="project" value="InterPro"/>
</dbReference>
<dbReference type="EMBL" id="LIIN01000044">
    <property type="protein sequence ID" value="KZX21322.1"/>
    <property type="molecule type" value="Genomic_DNA"/>
</dbReference>
<organism evidence="2 4">
    <name type="scientific">Rathayibacter tanaceti</name>
    <dbReference type="NCBI Taxonomy" id="1671680"/>
    <lineage>
        <taxon>Bacteria</taxon>
        <taxon>Bacillati</taxon>
        <taxon>Actinomycetota</taxon>
        <taxon>Actinomycetes</taxon>
        <taxon>Micrococcales</taxon>
        <taxon>Microbacteriaceae</taxon>
        <taxon>Rathayibacter</taxon>
    </lineage>
</organism>
<evidence type="ECO:0000313" key="2">
    <source>
        <dbReference type="EMBL" id="KZX21322.1"/>
    </source>
</evidence>
<evidence type="ECO:0000313" key="5">
    <source>
        <dbReference type="Proteomes" id="UP000465031"/>
    </source>
</evidence>
<dbReference type="EMBL" id="CP047186">
    <property type="protein sequence ID" value="QHC54285.1"/>
    <property type="molecule type" value="Genomic_DNA"/>
</dbReference>
<dbReference type="KEGG" id="rte:GSU10_00495"/>